<dbReference type="OrthoDB" id="3232130at2759"/>
<evidence type="ECO:0000256" key="2">
    <source>
        <dbReference type="SAM" id="Phobius"/>
    </source>
</evidence>
<evidence type="ECO:0000313" key="4">
    <source>
        <dbReference type="Proteomes" id="UP000294933"/>
    </source>
</evidence>
<gene>
    <name evidence="3" type="ORF">BD410DRAFT_22819</name>
</gene>
<feature type="compositionally biased region" description="Polar residues" evidence="1">
    <location>
        <begin position="72"/>
        <end position="82"/>
    </location>
</feature>
<sequence>MTRRHIWMFKYERELESEQRFPLHLDPQRERQEQHTRLVLAERFPYTNHNMADHADTTHATKHTEYSPVNVERTTPPTGSGTINRPFRSPLVVFTAILVPITFLPYLLIRRQLTRLTNTVTELRALTMNIRHDQKANVSETVRSLGSQVTQSLARVKSQTEDAVARISALEKQKRDTCHSLQDVGTSLADIAAFIHEVEVRQGYPMEKGGRGVERIRNVALRLKEWPPKAGQD</sequence>
<dbReference type="VEuPathDB" id="FungiDB:BD410DRAFT_22819"/>
<protein>
    <submittedName>
        <fullName evidence="3">Uncharacterized protein</fullName>
    </submittedName>
</protein>
<feature type="transmembrane region" description="Helical" evidence="2">
    <location>
        <begin position="91"/>
        <end position="109"/>
    </location>
</feature>
<keyword evidence="2" id="KW-1133">Transmembrane helix</keyword>
<proteinExistence type="predicted"/>
<evidence type="ECO:0000256" key="1">
    <source>
        <dbReference type="SAM" id="MobiDB-lite"/>
    </source>
</evidence>
<evidence type="ECO:0000313" key="3">
    <source>
        <dbReference type="EMBL" id="TDL29452.1"/>
    </source>
</evidence>
<name>A0A4R5XF99_9AGAM</name>
<organism evidence="3 4">
    <name type="scientific">Rickenella mellea</name>
    <dbReference type="NCBI Taxonomy" id="50990"/>
    <lineage>
        <taxon>Eukaryota</taxon>
        <taxon>Fungi</taxon>
        <taxon>Dikarya</taxon>
        <taxon>Basidiomycota</taxon>
        <taxon>Agaricomycotina</taxon>
        <taxon>Agaricomycetes</taxon>
        <taxon>Hymenochaetales</taxon>
        <taxon>Rickenellaceae</taxon>
        <taxon>Rickenella</taxon>
    </lineage>
</organism>
<dbReference type="AlphaFoldDB" id="A0A4R5XF99"/>
<feature type="region of interest" description="Disordered" evidence="1">
    <location>
        <begin position="61"/>
        <end position="82"/>
    </location>
</feature>
<reference evidence="3 4" key="1">
    <citation type="submission" date="2018-06" db="EMBL/GenBank/DDBJ databases">
        <title>A transcriptomic atlas of mushroom development highlights an independent origin of complex multicellularity.</title>
        <authorList>
            <consortium name="DOE Joint Genome Institute"/>
            <person name="Krizsan K."/>
            <person name="Almasi E."/>
            <person name="Merenyi Z."/>
            <person name="Sahu N."/>
            <person name="Viragh M."/>
            <person name="Koszo T."/>
            <person name="Mondo S."/>
            <person name="Kiss B."/>
            <person name="Balint B."/>
            <person name="Kues U."/>
            <person name="Barry K."/>
            <person name="Hegedus J.C."/>
            <person name="Henrissat B."/>
            <person name="Johnson J."/>
            <person name="Lipzen A."/>
            <person name="Ohm R."/>
            <person name="Nagy I."/>
            <person name="Pangilinan J."/>
            <person name="Yan J."/>
            <person name="Xiong Y."/>
            <person name="Grigoriev I.V."/>
            <person name="Hibbett D.S."/>
            <person name="Nagy L.G."/>
        </authorList>
    </citation>
    <scope>NUCLEOTIDE SEQUENCE [LARGE SCALE GENOMIC DNA]</scope>
    <source>
        <strain evidence="3 4">SZMC22713</strain>
    </source>
</reference>
<dbReference type="EMBL" id="ML170156">
    <property type="protein sequence ID" value="TDL29452.1"/>
    <property type="molecule type" value="Genomic_DNA"/>
</dbReference>
<dbReference type="Proteomes" id="UP000294933">
    <property type="component" value="Unassembled WGS sequence"/>
</dbReference>
<keyword evidence="4" id="KW-1185">Reference proteome</keyword>
<keyword evidence="2" id="KW-0472">Membrane</keyword>
<accession>A0A4R5XF99</accession>
<keyword evidence="2" id="KW-0812">Transmembrane</keyword>